<evidence type="ECO:0000313" key="3">
    <source>
        <dbReference type="Proteomes" id="UP000031599"/>
    </source>
</evidence>
<dbReference type="Proteomes" id="UP000031599">
    <property type="component" value="Unassembled WGS sequence"/>
</dbReference>
<feature type="compositionally biased region" description="Low complexity" evidence="1">
    <location>
        <begin position="147"/>
        <end position="158"/>
    </location>
</feature>
<feature type="region of interest" description="Disordered" evidence="1">
    <location>
        <begin position="143"/>
        <end position="168"/>
    </location>
</feature>
<comment type="caution">
    <text evidence="2">The sequence shown here is derived from an EMBL/GenBank/DDBJ whole genome shotgun (WGS) entry which is preliminary data.</text>
</comment>
<accession>A0A0C2A0J7</accession>
<reference evidence="2 3" key="1">
    <citation type="submission" date="2014-12" db="EMBL/GenBank/DDBJ databases">
        <title>Genome assembly of Enhygromyxa salina DSM 15201.</title>
        <authorList>
            <person name="Sharma G."/>
            <person name="Subramanian S."/>
        </authorList>
    </citation>
    <scope>NUCLEOTIDE SEQUENCE [LARGE SCALE GENOMIC DNA]</scope>
    <source>
        <strain evidence="2 3">DSM 15201</strain>
    </source>
</reference>
<evidence type="ECO:0000313" key="2">
    <source>
        <dbReference type="EMBL" id="KIG16908.1"/>
    </source>
</evidence>
<sequence length="168" mass="17463">MLAGFAVLSGCARPGEARAFVRAPQQTGPRPSGCIDTPFIGGDAVATTAVTCGRERSPNASILRGRVVSEELGGLPGAGIEGVWVTLHPLDDRPLRLDALPPAIAQTQTGPQGSFAVPLGRRSAIAYVIAVRLEPDSAPLTAQRVEGQQADQAGQADQVVLRVPRHSD</sequence>
<name>A0A0C2A0J7_9BACT</name>
<proteinExistence type="predicted"/>
<protein>
    <submittedName>
        <fullName evidence="2">Uncharacterized protein</fullName>
    </submittedName>
</protein>
<evidence type="ECO:0000256" key="1">
    <source>
        <dbReference type="SAM" id="MobiDB-lite"/>
    </source>
</evidence>
<organism evidence="2 3">
    <name type="scientific">Enhygromyxa salina</name>
    <dbReference type="NCBI Taxonomy" id="215803"/>
    <lineage>
        <taxon>Bacteria</taxon>
        <taxon>Pseudomonadati</taxon>
        <taxon>Myxococcota</taxon>
        <taxon>Polyangia</taxon>
        <taxon>Nannocystales</taxon>
        <taxon>Nannocystaceae</taxon>
        <taxon>Enhygromyxa</taxon>
    </lineage>
</organism>
<dbReference type="AlphaFoldDB" id="A0A0C2A0J7"/>
<dbReference type="EMBL" id="JMCC02000031">
    <property type="protein sequence ID" value="KIG16908.1"/>
    <property type="molecule type" value="Genomic_DNA"/>
</dbReference>
<gene>
    <name evidence="2" type="ORF">DB30_04070</name>
</gene>